<dbReference type="Proteomes" id="UP000202419">
    <property type="component" value="Segment"/>
</dbReference>
<keyword evidence="2" id="KW-1185">Reference proteome</keyword>
<protein>
    <submittedName>
        <fullName evidence="1">Uncharacterized protein b464L</fullName>
    </submittedName>
</protein>
<evidence type="ECO:0000313" key="2">
    <source>
        <dbReference type="Proteomes" id="UP000202419"/>
    </source>
</evidence>
<organismHost>
    <name type="scientific">Chlorella</name>
    <dbReference type="NCBI Taxonomy" id="3071"/>
</organismHost>
<organism evidence="1 2">
    <name type="scientific">Paramecium bursaria Chlorella virus NY2A</name>
    <name type="common">PBCV-NY2A</name>
    <dbReference type="NCBI Taxonomy" id="46021"/>
    <lineage>
        <taxon>Viruses</taxon>
        <taxon>Varidnaviria</taxon>
        <taxon>Bamfordvirae</taxon>
        <taxon>Nucleocytoviricota</taxon>
        <taxon>Megaviricetes</taxon>
        <taxon>Algavirales</taxon>
        <taxon>Phycodnaviridae</taxon>
        <taxon>Chlorovirus</taxon>
        <taxon>Chlorovirus americanus</taxon>
    </lineage>
</organism>
<reference evidence="1 2" key="1">
    <citation type="journal article" date="2007" name="Virology">
        <title>Sequence and annotation of the 369-kb NY-2A and the 345-kb AR158 viruses that infect Chlorella NC64A.</title>
        <authorList>
            <person name="Fitzgerald L.A."/>
            <person name="Graves M.V."/>
            <person name="Li X."/>
            <person name="Feldblyum T."/>
            <person name="Nierman W.C."/>
            <person name="Van Etten J.L."/>
        </authorList>
    </citation>
    <scope>NUCLEOTIDE SEQUENCE [LARGE SCALE GENOMIC DNA]</scope>
    <source>
        <strain evidence="1 2">NY-2A</strain>
    </source>
</reference>
<gene>
    <name evidence="1" type="primary">b464L</name>
    <name evidence="1" type="ORF">NY2A_b464L</name>
</gene>
<dbReference type="EMBL" id="DQ491002">
    <property type="protein sequence ID" value="ABT14863.1"/>
    <property type="molecule type" value="Genomic_DNA"/>
</dbReference>
<dbReference type="GeneID" id="5659574"/>
<proteinExistence type="predicted"/>
<dbReference type="RefSeq" id="YP_001497660.1">
    <property type="nucleotide sequence ID" value="NC_009898.1"/>
</dbReference>
<sequence>MVVAGFDIGIGDFINIFCPRFIDVISNNFTILFLIPATENLNELETHVSGSDHTDFSRRHCILYYYSCNISLYIYVC</sequence>
<accession>A7IWY9</accession>
<name>A7IWY9_PBCVN</name>
<dbReference type="KEGG" id="vg:5659574"/>
<evidence type="ECO:0000313" key="1">
    <source>
        <dbReference type="EMBL" id="ABT14863.1"/>
    </source>
</evidence>